<name>A0ABW2A973_9GAMM</name>
<proteinExistence type="predicted"/>
<dbReference type="Proteomes" id="UP001596422">
    <property type="component" value="Unassembled WGS sequence"/>
</dbReference>
<organism evidence="1 3">
    <name type="scientific">Marinobacterium aestuariivivens</name>
    <dbReference type="NCBI Taxonomy" id="1698799"/>
    <lineage>
        <taxon>Bacteria</taxon>
        <taxon>Pseudomonadati</taxon>
        <taxon>Pseudomonadota</taxon>
        <taxon>Gammaproteobacteria</taxon>
        <taxon>Oceanospirillales</taxon>
        <taxon>Oceanospirillaceae</taxon>
        <taxon>Marinobacterium</taxon>
    </lineage>
</organism>
<reference evidence="1" key="3">
    <citation type="submission" date="2024-09" db="EMBL/GenBank/DDBJ databases">
        <authorList>
            <person name="Sun Q."/>
            <person name="Mori K."/>
        </authorList>
    </citation>
    <scope>NUCLEOTIDE SEQUENCE</scope>
    <source>
        <strain evidence="1">NBRC 111756</strain>
    </source>
</reference>
<evidence type="ECO:0000313" key="1">
    <source>
        <dbReference type="EMBL" id="MFC6674032.1"/>
    </source>
</evidence>
<accession>A0ABW2A973</accession>
<dbReference type="EMBL" id="JBHSWE010000002">
    <property type="protein sequence ID" value="MFC6674032.1"/>
    <property type="molecule type" value="Genomic_DNA"/>
</dbReference>
<dbReference type="SUPFAM" id="SSF63592">
    <property type="entry name" value="Flagellar transcriptional activator FlhD"/>
    <property type="match status" value="1"/>
</dbReference>
<dbReference type="EMBL" id="JBHSWE010000002">
    <property type="protein sequence ID" value="MFC6674364.1"/>
    <property type="molecule type" value="Genomic_DNA"/>
</dbReference>
<gene>
    <name evidence="1" type="ORF">ACFQDL_31015</name>
    <name evidence="2" type="ORF">ACFQDL_32755</name>
</gene>
<reference evidence="1" key="1">
    <citation type="journal article" date="2014" name="Int. J. Syst. Evol. Microbiol.">
        <title>Complete genome of a new Firmicutes species belonging to the dominant human colonic microbiota ('Ruminococcus bicirculans') reveals two chromosomes and a selective capacity to utilize plant glucans.</title>
        <authorList>
            <consortium name="NISC Comparative Sequencing Program"/>
            <person name="Wegmann U."/>
            <person name="Louis P."/>
            <person name="Goesmann A."/>
            <person name="Henrissat B."/>
            <person name="Duncan S.H."/>
            <person name="Flint H.J."/>
        </authorList>
    </citation>
    <scope>NUCLEOTIDE SEQUENCE</scope>
    <source>
        <strain evidence="1">NBRC 111756</strain>
    </source>
</reference>
<protein>
    <submittedName>
        <fullName evidence="1">Transcriptional regulator</fullName>
    </submittedName>
</protein>
<dbReference type="RefSeq" id="WP_379913623.1">
    <property type="nucleotide sequence ID" value="NZ_JBHSWE010000002.1"/>
</dbReference>
<reference evidence="3" key="2">
    <citation type="journal article" date="2019" name="Int. J. Syst. Evol. Microbiol.">
        <title>The Global Catalogue of Microorganisms (GCM) 10K type strain sequencing project: providing services to taxonomists for standard genome sequencing and annotation.</title>
        <authorList>
            <consortium name="The Broad Institute Genomics Platform"/>
            <consortium name="The Broad Institute Genome Sequencing Center for Infectious Disease"/>
            <person name="Wu L."/>
            <person name="Ma J."/>
        </authorList>
    </citation>
    <scope>NUCLEOTIDE SEQUENCE [LARGE SCALE GENOMIC DNA]</scope>
    <source>
        <strain evidence="3">NBRC 111756</strain>
    </source>
</reference>
<dbReference type="InterPro" id="IPR036194">
    <property type="entry name" value="FlhD_sf"/>
</dbReference>
<comment type="caution">
    <text evidence="1">The sequence shown here is derived from an EMBL/GenBank/DDBJ whole genome shotgun (WGS) entry which is preliminary data.</text>
</comment>
<dbReference type="Gene3D" id="1.10.4000.10">
    <property type="entry name" value="Flagellar transcriptional activator FlhD"/>
    <property type="match status" value="1"/>
</dbReference>
<sequence>MLQSSITELDNRAIQVTEQRPDQNLYEFDLTLWSLLSTLTKAAPEKVQHQFNLTTEAVRALSCAKEHDLKQLASGVLISFRLQTSEVEITEHLGKEYDQTIQLQRSVGSEFDSAYWLLLKRMAQRDHLVASTAFGVSPRLAVAVSEATDNQLRHLATSIVTAFTLRFESQLLPLLIENRETPMRARLFFRKYQQSMSARQRSITRGLTMRGVER</sequence>
<keyword evidence="3" id="KW-1185">Reference proteome</keyword>
<evidence type="ECO:0000313" key="2">
    <source>
        <dbReference type="EMBL" id="MFC6674364.1"/>
    </source>
</evidence>
<evidence type="ECO:0000313" key="3">
    <source>
        <dbReference type="Proteomes" id="UP001596422"/>
    </source>
</evidence>